<evidence type="ECO:0000313" key="1">
    <source>
        <dbReference type="EMBL" id="ABM28486.1"/>
    </source>
</evidence>
<reference evidence="2" key="1">
    <citation type="journal article" date="2009" name="Environ. Microbiol.">
        <title>Contribution of mobile genetic elements to Desulfovibrio vulgaris genome plasticity.</title>
        <authorList>
            <person name="Walker C.B."/>
            <person name="Stolyar S."/>
            <person name="Chivian D."/>
            <person name="Pinel N."/>
            <person name="Gabster J.A."/>
            <person name="Dehal P.S."/>
            <person name="He Z."/>
            <person name="Yang Z.K."/>
            <person name="Yen H.C."/>
            <person name="Zhou J."/>
            <person name="Wall J.D."/>
            <person name="Hazen T.C."/>
            <person name="Arkin A.P."/>
            <person name="Stahl D.A."/>
        </authorList>
    </citation>
    <scope>NUCLEOTIDE SEQUENCE [LARGE SCALE GENOMIC DNA]</scope>
    <source>
        <strain evidence="2">DP4</strain>
    </source>
</reference>
<name>A0A0H3A8R2_NITV4</name>
<dbReference type="KEGG" id="dvl:Dvul_1468"/>
<dbReference type="Pfam" id="PF05926">
    <property type="entry name" value="Phage_GPL"/>
    <property type="match status" value="1"/>
</dbReference>
<dbReference type="HOGENOM" id="CLU_109291_0_1_7"/>
<organism evidence="1 2">
    <name type="scientific">Nitratidesulfovibrio vulgaris (strain DP4)</name>
    <name type="common">Desulfovibrio vulgaris</name>
    <dbReference type="NCBI Taxonomy" id="391774"/>
    <lineage>
        <taxon>Bacteria</taxon>
        <taxon>Pseudomonadati</taxon>
        <taxon>Thermodesulfobacteriota</taxon>
        <taxon>Desulfovibrionia</taxon>
        <taxon>Desulfovibrionales</taxon>
        <taxon>Desulfovibrionaceae</taxon>
        <taxon>Nitratidesulfovibrio</taxon>
    </lineage>
</organism>
<evidence type="ECO:0000313" key="2">
    <source>
        <dbReference type="Proteomes" id="UP000009173"/>
    </source>
</evidence>
<gene>
    <name evidence="1" type="ordered locus">Dvul_1468</name>
</gene>
<protein>
    <submittedName>
        <fullName evidence="1">Prophage PSPPH06, putative head completion/stabilization protein</fullName>
    </submittedName>
</protein>
<dbReference type="AlphaFoldDB" id="A0A0H3A8R2"/>
<dbReference type="Proteomes" id="UP000009173">
    <property type="component" value="Chromosome"/>
</dbReference>
<sequence>MTPGAAPTKQDAMSFNALTDKTSTRIVAGDGWWPDLSVGEFMGNYRLPAEYAEDMVEDHIAIARLWAVRQLAAWRAGQQAAGHASIDTVPVCGLAGEATRLFKRAVFCHAKALLLGQFVTVERREAARDAGKETPDITAMFYAWAHDAIADLLGNGRVSVGLV</sequence>
<dbReference type="EMBL" id="CP000527">
    <property type="protein sequence ID" value="ABM28486.1"/>
    <property type="molecule type" value="Genomic_DNA"/>
</dbReference>
<dbReference type="InterPro" id="IPR009225">
    <property type="entry name" value="Phage_head_completion_GpL"/>
</dbReference>
<proteinExistence type="predicted"/>
<accession>A0A0H3A8R2</accession>